<dbReference type="SMART" id="SM01321">
    <property type="entry name" value="Y1_Tnp"/>
    <property type="match status" value="1"/>
</dbReference>
<dbReference type="InterPro" id="IPR002686">
    <property type="entry name" value="Transposase_17"/>
</dbReference>
<comment type="caution">
    <text evidence="2">The sequence shown here is derived from an EMBL/GenBank/DDBJ whole genome shotgun (WGS) entry which is preliminary data.</text>
</comment>
<evidence type="ECO:0000313" key="2">
    <source>
        <dbReference type="EMBL" id="MBB5352579.1"/>
    </source>
</evidence>
<organism evidence="2 3">
    <name type="scientific">Haloferula luteola</name>
    <dbReference type="NCBI Taxonomy" id="595692"/>
    <lineage>
        <taxon>Bacteria</taxon>
        <taxon>Pseudomonadati</taxon>
        <taxon>Verrucomicrobiota</taxon>
        <taxon>Verrucomicrobiia</taxon>
        <taxon>Verrucomicrobiales</taxon>
        <taxon>Verrucomicrobiaceae</taxon>
        <taxon>Haloferula</taxon>
    </lineage>
</organism>
<sequence length="171" mass="19189">MARPLRYEAVGAVYHVMARGDGGREIFESDQDRLDWVDRIERACGRFGWQVHAYVLMGNHFHLLLETPEPKSVTGDGARAHDEAEAERLVVAGLEHLGLPPDSEDQAGRGRFRDEKALVAWWTRQRTAATNGWLGERLAMGHPGSVRREVGRVARDPELARRAKKMAKVLG</sequence>
<evidence type="ECO:0000259" key="1">
    <source>
        <dbReference type="SMART" id="SM01321"/>
    </source>
</evidence>
<proteinExistence type="predicted"/>
<keyword evidence="3" id="KW-1185">Reference proteome</keyword>
<dbReference type="EMBL" id="JACHFD010000013">
    <property type="protein sequence ID" value="MBB5352579.1"/>
    <property type="molecule type" value="Genomic_DNA"/>
</dbReference>
<gene>
    <name evidence="2" type="ORF">HNR46_002825</name>
</gene>
<dbReference type="GO" id="GO:0004803">
    <property type="term" value="F:transposase activity"/>
    <property type="evidence" value="ECO:0007669"/>
    <property type="project" value="InterPro"/>
</dbReference>
<dbReference type="AlphaFoldDB" id="A0A840VFI4"/>
<dbReference type="PANTHER" id="PTHR34322:SF2">
    <property type="entry name" value="TRANSPOSASE IS200-LIKE DOMAIN-CONTAINING PROTEIN"/>
    <property type="match status" value="1"/>
</dbReference>
<dbReference type="InterPro" id="IPR036515">
    <property type="entry name" value="Transposase_17_sf"/>
</dbReference>
<reference evidence="2 3" key="1">
    <citation type="submission" date="2020-08" db="EMBL/GenBank/DDBJ databases">
        <title>Genomic Encyclopedia of Type Strains, Phase IV (KMG-IV): sequencing the most valuable type-strain genomes for metagenomic binning, comparative biology and taxonomic classification.</title>
        <authorList>
            <person name="Goeker M."/>
        </authorList>
    </citation>
    <scope>NUCLEOTIDE SEQUENCE [LARGE SCALE GENOMIC DNA]</scope>
    <source>
        <strain evidence="2 3">YC6886</strain>
    </source>
</reference>
<dbReference type="GO" id="GO:0006313">
    <property type="term" value="P:DNA transposition"/>
    <property type="evidence" value="ECO:0007669"/>
    <property type="project" value="InterPro"/>
</dbReference>
<dbReference type="PANTHER" id="PTHR34322">
    <property type="entry name" value="TRANSPOSASE, Y1_TNP DOMAIN-CONTAINING"/>
    <property type="match status" value="1"/>
</dbReference>
<evidence type="ECO:0000313" key="3">
    <source>
        <dbReference type="Proteomes" id="UP000557717"/>
    </source>
</evidence>
<dbReference type="Gene3D" id="3.30.70.1290">
    <property type="entry name" value="Transposase IS200-like"/>
    <property type="match status" value="1"/>
</dbReference>
<dbReference type="RefSeq" id="WP_184019731.1">
    <property type="nucleotide sequence ID" value="NZ_JACHFD010000013.1"/>
</dbReference>
<protein>
    <recommendedName>
        <fullName evidence="1">Transposase IS200-like domain-containing protein</fullName>
    </recommendedName>
</protein>
<dbReference type="Proteomes" id="UP000557717">
    <property type="component" value="Unassembled WGS sequence"/>
</dbReference>
<dbReference type="GO" id="GO:0003677">
    <property type="term" value="F:DNA binding"/>
    <property type="evidence" value="ECO:0007669"/>
    <property type="project" value="InterPro"/>
</dbReference>
<name>A0A840VFI4_9BACT</name>
<accession>A0A840VFI4</accession>
<dbReference type="SUPFAM" id="SSF143422">
    <property type="entry name" value="Transposase IS200-like"/>
    <property type="match status" value="1"/>
</dbReference>
<feature type="domain" description="Transposase IS200-like" evidence="1">
    <location>
        <begin position="9"/>
        <end position="93"/>
    </location>
</feature>